<dbReference type="AlphaFoldDB" id="I1C3I3"/>
<dbReference type="RefSeq" id="XP_067518409.1">
    <property type="nucleotide sequence ID" value="XM_067662308.1"/>
</dbReference>
<proteinExistence type="predicted"/>
<dbReference type="VEuPathDB" id="FungiDB:RO3G_07718"/>
<dbReference type="Proteomes" id="UP000009138">
    <property type="component" value="Unassembled WGS sequence"/>
</dbReference>
<sequence>MTLYQEKIKNNCSKNNNIIEYNIDGNESEIDELETSSDETGCEDISDKKHLLVYVKLVEKLKNSPEELEKINDDVIALTNQL</sequence>
<dbReference type="GeneID" id="93614689"/>
<reference evidence="1 2" key="1">
    <citation type="journal article" date="2009" name="PLoS Genet.">
        <title>Genomic analysis of the basal lineage fungus Rhizopus oryzae reveals a whole-genome duplication.</title>
        <authorList>
            <person name="Ma L.-J."/>
            <person name="Ibrahim A.S."/>
            <person name="Skory C."/>
            <person name="Grabherr M.G."/>
            <person name="Burger G."/>
            <person name="Butler M."/>
            <person name="Elias M."/>
            <person name="Idnurm A."/>
            <person name="Lang B.F."/>
            <person name="Sone T."/>
            <person name="Abe A."/>
            <person name="Calvo S.E."/>
            <person name="Corrochano L.M."/>
            <person name="Engels R."/>
            <person name="Fu J."/>
            <person name="Hansberg W."/>
            <person name="Kim J.-M."/>
            <person name="Kodira C.D."/>
            <person name="Koehrsen M.J."/>
            <person name="Liu B."/>
            <person name="Miranda-Saavedra D."/>
            <person name="O'Leary S."/>
            <person name="Ortiz-Castellanos L."/>
            <person name="Poulter R."/>
            <person name="Rodriguez-Romero J."/>
            <person name="Ruiz-Herrera J."/>
            <person name="Shen Y.-Q."/>
            <person name="Zeng Q."/>
            <person name="Galagan J."/>
            <person name="Birren B.W."/>
            <person name="Cuomo C.A."/>
            <person name="Wickes B.L."/>
        </authorList>
    </citation>
    <scope>NUCLEOTIDE SEQUENCE [LARGE SCALE GENOMIC DNA]</scope>
    <source>
        <strain evidence="2">RA 99-880 / ATCC MYA-4621 / FGSC 9543 / NRRL 43880</strain>
    </source>
</reference>
<evidence type="ECO:0000313" key="1">
    <source>
        <dbReference type="EMBL" id="EIE83013.1"/>
    </source>
</evidence>
<keyword evidence="2" id="KW-1185">Reference proteome</keyword>
<gene>
    <name evidence="1" type="ORF">RO3G_07718</name>
</gene>
<protein>
    <submittedName>
        <fullName evidence="1">Uncharacterized protein</fullName>
    </submittedName>
</protein>
<dbReference type="eggNOG" id="ENOG502TF3I">
    <property type="taxonomic scope" value="Eukaryota"/>
</dbReference>
<dbReference type="InParanoid" id="I1C3I3"/>
<evidence type="ECO:0000313" key="2">
    <source>
        <dbReference type="Proteomes" id="UP000009138"/>
    </source>
</evidence>
<organism evidence="1 2">
    <name type="scientific">Rhizopus delemar (strain RA 99-880 / ATCC MYA-4621 / FGSC 9543 / NRRL 43880)</name>
    <name type="common">Mucormycosis agent</name>
    <name type="synonym">Rhizopus arrhizus var. delemar</name>
    <dbReference type="NCBI Taxonomy" id="246409"/>
    <lineage>
        <taxon>Eukaryota</taxon>
        <taxon>Fungi</taxon>
        <taxon>Fungi incertae sedis</taxon>
        <taxon>Mucoromycota</taxon>
        <taxon>Mucoromycotina</taxon>
        <taxon>Mucoromycetes</taxon>
        <taxon>Mucorales</taxon>
        <taxon>Mucorineae</taxon>
        <taxon>Rhizopodaceae</taxon>
        <taxon>Rhizopus</taxon>
    </lineage>
</organism>
<dbReference type="EMBL" id="CH476736">
    <property type="protein sequence ID" value="EIE83013.1"/>
    <property type="molecule type" value="Genomic_DNA"/>
</dbReference>
<name>I1C3I3_RHIO9</name>
<accession>I1C3I3</accession>